<reference evidence="2 3" key="1">
    <citation type="submission" date="2020-07" db="EMBL/GenBank/DDBJ databases">
        <title>non toxigenic Corynebacterium sp. nov from a clinical source.</title>
        <authorList>
            <person name="Bernier A.-M."/>
            <person name="Bernard K."/>
        </authorList>
    </citation>
    <scope>NUCLEOTIDE SEQUENCE [LARGE SCALE GENOMIC DNA]</scope>
    <source>
        <strain evidence="3">NML 93-0612</strain>
    </source>
</reference>
<proteinExistence type="predicted"/>
<name>A0A7G5FBW5_9CORY</name>
<dbReference type="GO" id="GO:0006629">
    <property type="term" value="P:lipid metabolic process"/>
    <property type="evidence" value="ECO:0007669"/>
    <property type="project" value="InterPro"/>
</dbReference>
<dbReference type="AlphaFoldDB" id="A0A7G5FBW5"/>
<dbReference type="PANTHER" id="PTHR46211">
    <property type="entry name" value="GLYCEROPHOSPHORYL DIESTER PHOSPHODIESTERASE"/>
    <property type="match status" value="1"/>
</dbReference>
<evidence type="ECO:0000259" key="1">
    <source>
        <dbReference type="PROSITE" id="PS51704"/>
    </source>
</evidence>
<dbReference type="RefSeq" id="WP_182384916.1">
    <property type="nucleotide sequence ID" value="NZ_CP059833.1"/>
</dbReference>
<dbReference type="PROSITE" id="PS51704">
    <property type="entry name" value="GP_PDE"/>
    <property type="match status" value="1"/>
</dbReference>
<organism evidence="2 3">
    <name type="scientific">Corynebacterium hindlerae</name>
    <dbReference type="NCBI Taxonomy" id="699041"/>
    <lineage>
        <taxon>Bacteria</taxon>
        <taxon>Bacillati</taxon>
        <taxon>Actinomycetota</taxon>
        <taxon>Actinomycetes</taxon>
        <taxon>Mycobacteriales</taxon>
        <taxon>Corynebacteriaceae</taxon>
        <taxon>Corynebacterium</taxon>
    </lineage>
</organism>
<evidence type="ECO:0000313" key="3">
    <source>
        <dbReference type="Proteomes" id="UP000515570"/>
    </source>
</evidence>
<dbReference type="InterPro" id="IPR017946">
    <property type="entry name" value="PLC-like_Pdiesterase_TIM-brl"/>
</dbReference>
<keyword evidence="3" id="KW-1185">Reference proteome</keyword>
<protein>
    <submittedName>
        <fullName evidence="2">Glycerophosphodiester phosphodiesterase</fullName>
    </submittedName>
</protein>
<dbReference type="InterPro" id="IPR030395">
    <property type="entry name" value="GP_PDE_dom"/>
</dbReference>
<dbReference type="PANTHER" id="PTHR46211:SF1">
    <property type="entry name" value="GLYCEROPHOSPHODIESTER PHOSPHODIESTERASE, CYTOPLASMIC"/>
    <property type="match status" value="1"/>
</dbReference>
<dbReference type="SUPFAM" id="SSF51695">
    <property type="entry name" value="PLC-like phosphodiesterases"/>
    <property type="match status" value="1"/>
</dbReference>
<accession>A0A7G5FBW5</accession>
<gene>
    <name evidence="2" type="ORF">HW450_06855</name>
</gene>
<dbReference type="Gene3D" id="3.20.20.190">
    <property type="entry name" value="Phosphatidylinositol (PI) phosphodiesterase"/>
    <property type="match status" value="1"/>
</dbReference>
<dbReference type="EMBL" id="CP059833">
    <property type="protein sequence ID" value="QMV84106.1"/>
    <property type="molecule type" value="Genomic_DNA"/>
</dbReference>
<dbReference type="Proteomes" id="UP000515570">
    <property type="component" value="Chromosome"/>
</dbReference>
<feature type="domain" description="GP-PDE" evidence="1">
    <location>
        <begin position="1"/>
        <end position="235"/>
    </location>
</feature>
<dbReference type="Pfam" id="PF03009">
    <property type="entry name" value="GDPD"/>
    <property type="match status" value="1"/>
</dbReference>
<dbReference type="GO" id="GO:0008081">
    <property type="term" value="F:phosphoric diester hydrolase activity"/>
    <property type="evidence" value="ECO:0007669"/>
    <property type="project" value="InterPro"/>
</dbReference>
<evidence type="ECO:0000313" key="2">
    <source>
        <dbReference type="EMBL" id="QMV84106.1"/>
    </source>
</evidence>
<sequence length="236" mass="26850">MQIIAHRGDSAAHPELTHIAFASALELGSPAVECDVRLTRDGKVVCLHDASIIRVSDGHGIVEKMTYEELAAFNFGTPDEPQRPLLLDELLELMKQYPDRHLYIETKHPTRYGKMIEEQVVMRLRYAHLLGDPRFHLISFSPLAIRAIARLVPDMDRILLREDIPPIGWRILAPHCEPHALGMSIEAARANPRALDEYERTYLWTVDDPEDMRWARDHGVDMMATNYPALALDTVS</sequence>